<dbReference type="KEGG" id="vg:80540273"/>
<evidence type="ECO:0000313" key="2">
    <source>
        <dbReference type="Proteomes" id="UP001144437"/>
    </source>
</evidence>
<proteinExistence type="predicted"/>
<accession>A0A5B9QZT0</accession>
<keyword evidence="2" id="KW-1185">Reference proteome</keyword>
<dbReference type="RefSeq" id="YP_010801559.1">
    <property type="nucleotide sequence ID" value="NC_076966.1"/>
</dbReference>
<protein>
    <submittedName>
        <fullName evidence="1">DNA primase</fullName>
    </submittedName>
</protein>
<dbReference type="Proteomes" id="UP001144437">
    <property type="component" value="Segment"/>
</dbReference>
<evidence type="ECO:0000313" key="1">
    <source>
        <dbReference type="EMBL" id="QEG54041.1"/>
    </source>
</evidence>
<dbReference type="EMBL" id="MK360902">
    <property type="protein sequence ID" value="QEG54041.1"/>
    <property type="molecule type" value="Genomic_DNA"/>
</dbReference>
<name>A0A5B9QZT0_9ALPH</name>
<dbReference type="GeneID" id="80540273"/>
<reference evidence="1" key="1">
    <citation type="journal article" date="2019" name="Vet. Microbiol.">
        <title>Disease surveillance in wild Victorian cacatuids reveals co-infection with multiple agents and detection of novel avian viruses.</title>
        <authorList>
            <person name="Sutherland M."/>
            <person name="Sarker S."/>
            <person name="Vaz P.K."/>
            <person name="Legione A.R."/>
            <person name="Devlin J.M."/>
            <person name="Macwhirter P.L."/>
            <person name="Whiteley P.L."/>
            <person name="Raidal S.R."/>
        </authorList>
    </citation>
    <scope>NUCLEOTIDE SEQUENCE</scope>
    <source>
        <strain evidence="1">97-0001</strain>
    </source>
</reference>
<organism evidence="1 2">
    <name type="scientific">Cacatuid alphaherpesvirus 2</name>
    <dbReference type="NCBI Taxonomy" id="2604840"/>
    <lineage>
        <taxon>Viruses</taxon>
        <taxon>Duplodnaviria</taxon>
        <taxon>Heunggongvirae</taxon>
        <taxon>Peploviricota</taxon>
        <taxon>Herviviricetes</taxon>
        <taxon>Herpesvirales</taxon>
        <taxon>Orthoherpesviridae</taxon>
        <taxon>Alphaherpesvirinae</taxon>
        <taxon>Iltovirus</taxon>
        <taxon>Iltovirus cacatuidalpha2</taxon>
    </lineage>
</organism>
<sequence>MQKNFGNVTTKNPSESIEEDISSEDDYLFLDAMLTAEHGEINCDHVSCNEIEEIRILYATEGYPIVCSLHLLLGQALLPEIYIICYSHVKEIHKVDKTGIPLKATFYLLANTGCEERRQRIRPMFVCLFKGSSADAVRDAMAQGAPLSAQMIISALDINTTFSLHEEVIIALGVICHQTSGKKHAYTHIASSLPCLQQTLASLMLQHETRVVAAFRRLYNANFSGPFWFVSKFGPSEISLVAAMRYYLLDHEHDIYEIGRFDLQGIKDLSITYPAPLPNKSGLTPARLNTFAEFSKFWCCSDLAGAEAERSFRNHLVDRHSSDSLYVRSLDSLIEKYRHVLRLPAKDFVGFVYLAYHEGYNRAAIDDHLHEALKNAGKALTASQRAQGDFFKGLREMCNMREYFTRNVCVKVKRLPIRIAKKHALLRSYGELPRSGFAGFCLSPYDVSFRINKLYAGTLCKYGTQLADVLSRTDASAKSTDADILQSTVTFDSDDFSEDVKSNDTTTILGKREYGTNHLRARELETRSPLSRLTALAFSDQRIRGLKPISILFKSSNNNTPSDSKSTLKITDHPVPVYRVAMPRGCQAFSAIAMDSWDSEITKDVFENFNRPMLQVNETYTFTNETEAAAIDASWTHALTQKLFMASLLSNRASCLSTAQMYKNRNEVLSDSMAVGNLLLDLDIKIKHQCAEKLSMFVLHKAARSMRDALVSLWTLLFPEAGVEPDTYPVYFYKTQCIRNNSAVSDVGSLTQDNDEHEPNFDEDIQGWEEDVYSEMEYTNISYEDDLLCAEEQHCINAQNDDSDAKTIISELIAQADTRYCECKEKLGFRVCIPIPKPYALAGLAAARTAASLAQQAILLQDKFVEALDKFIADYEFVDCGVFSSSRSLRLPFFSKVDSRGFMVGRLLPFIIFPPKCEDRLRFVMQHSDPNNFHSACFRPDNPTPTLIVTEVTILRDVLARDREVYTRSRGSGGKLIDALVSAGILECRNNDWRDGELIDPKTVLEETALPAVKAYLEEHFPQHAREYDDVHIESVRVSDTRIYAVLRRGRGDTNYRSKFTCLKYQHRGSSVQTVIASVTIAVNTQGLPYVALQTRCFATKCGSNSLQTQFSVVLGHKDV</sequence>
<dbReference type="Pfam" id="PF03121">
    <property type="entry name" value="Herpes_UL52"/>
    <property type="match status" value="1"/>
</dbReference>